<evidence type="ECO:0000256" key="3">
    <source>
        <dbReference type="SAM" id="SignalP"/>
    </source>
</evidence>
<reference evidence="5 6" key="1">
    <citation type="submission" date="2018-08" db="EMBL/GenBank/DDBJ databases">
        <title>Genomic Encyclopedia of Type Strains, Phase IV (KMG-IV): sequencing the most valuable type-strain genomes for metagenomic binning, comparative biology and taxonomic classification.</title>
        <authorList>
            <person name="Goeker M."/>
        </authorList>
    </citation>
    <scope>NUCLEOTIDE SEQUENCE [LARGE SCALE GENOMIC DNA]</scope>
    <source>
        <strain evidence="5 6">DSM 26022</strain>
    </source>
</reference>
<feature type="signal peptide" evidence="3">
    <location>
        <begin position="1"/>
        <end position="24"/>
    </location>
</feature>
<protein>
    <submittedName>
        <fullName evidence="5">Septal ring factor EnvC (AmiA/AmiB activator)</fullName>
    </submittedName>
</protein>
<feature type="compositionally biased region" description="Basic and acidic residues" evidence="2">
    <location>
        <begin position="248"/>
        <end position="265"/>
    </location>
</feature>
<dbReference type="SUPFAM" id="SSF51261">
    <property type="entry name" value="Duplicated hybrid motif"/>
    <property type="match status" value="1"/>
</dbReference>
<dbReference type="GO" id="GO:0004222">
    <property type="term" value="F:metalloendopeptidase activity"/>
    <property type="evidence" value="ECO:0007669"/>
    <property type="project" value="TreeGrafter"/>
</dbReference>
<evidence type="ECO:0000313" key="6">
    <source>
        <dbReference type="Proteomes" id="UP000256774"/>
    </source>
</evidence>
<dbReference type="InterPro" id="IPR016047">
    <property type="entry name" value="M23ase_b-sheet_dom"/>
</dbReference>
<dbReference type="Gene3D" id="6.10.250.3150">
    <property type="match status" value="1"/>
</dbReference>
<dbReference type="Gene3D" id="2.70.70.10">
    <property type="entry name" value="Glucose Permease (Domain IIA)"/>
    <property type="match status" value="1"/>
</dbReference>
<dbReference type="InterPro" id="IPR050570">
    <property type="entry name" value="Cell_wall_metabolism_enzyme"/>
</dbReference>
<dbReference type="Proteomes" id="UP000256774">
    <property type="component" value="Unassembled WGS sequence"/>
</dbReference>
<dbReference type="PANTHER" id="PTHR21666:SF270">
    <property type="entry name" value="MUREIN HYDROLASE ACTIVATOR ENVC"/>
    <property type="match status" value="1"/>
</dbReference>
<feature type="coiled-coil region" evidence="1">
    <location>
        <begin position="27"/>
        <end position="89"/>
    </location>
</feature>
<feature type="region of interest" description="Disordered" evidence="2">
    <location>
        <begin position="248"/>
        <end position="283"/>
    </location>
</feature>
<comment type="caution">
    <text evidence="5">The sequence shown here is derived from an EMBL/GenBank/DDBJ whole genome shotgun (WGS) entry which is preliminary data.</text>
</comment>
<accession>A0A3E0H8Q6</accession>
<keyword evidence="1" id="KW-0175">Coiled coil</keyword>
<evidence type="ECO:0000259" key="4">
    <source>
        <dbReference type="Pfam" id="PF01551"/>
    </source>
</evidence>
<keyword evidence="6" id="KW-1185">Reference proteome</keyword>
<evidence type="ECO:0000313" key="5">
    <source>
        <dbReference type="EMBL" id="REH40077.1"/>
    </source>
</evidence>
<dbReference type="PANTHER" id="PTHR21666">
    <property type="entry name" value="PEPTIDASE-RELATED"/>
    <property type="match status" value="1"/>
</dbReference>
<dbReference type="OrthoDB" id="9784703at2"/>
<keyword evidence="3" id="KW-0732">Signal</keyword>
<proteinExistence type="predicted"/>
<dbReference type="InterPro" id="IPR011055">
    <property type="entry name" value="Dup_hybrid_motif"/>
</dbReference>
<evidence type="ECO:0000256" key="1">
    <source>
        <dbReference type="SAM" id="Coils"/>
    </source>
</evidence>
<dbReference type="RefSeq" id="WP_116207146.1">
    <property type="nucleotide sequence ID" value="NZ_QUNR01000001.1"/>
</dbReference>
<feature type="chain" id="PRO_5017802030" evidence="3">
    <location>
        <begin position="25"/>
        <end position="413"/>
    </location>
</feature>
<dbReference type="FunFam" id="2.70.70.10:FF:000003">
    <property type="entry name" value="Murein hydrolase activator EnvC"/>
    <property type="match status" value="1"/>
</dbReference>
<feature type="domain" description="M23ase beta-sheet core" evidence="4">
    <location>
        <begin position="315"/>
        <end position="407"/>
    </location>
</feature>
<dbReference type="CDD" id="cd12797">
    <property type="entry name" value="M23_peptidase"/>
    <property type="match status" value="1"/>
</dbReference>
<dbReference type="AlphaFoldDB" id="A0A3E0H8Q6"/>
<dbReference type="EMBL" id="QUNR01000001">
    <property type="protein sequence ID" value="REH40077.1"/>
    <property type="molecule type" value="Genomic_DNA"/>
</dbReference>
<sequence length="413" mass="45847">MKRVFCQSLVAAVLLSGFFGAVYAADGSQLRSEANSAKSDLDSVKNEIRTATKKLRLTQAERNKQQKSLKEAEAAIGKLQTSVSATEKETRERQSRVAVLRKRQVALSQAKREQLASLKADMQASYRAGRDDYFKLLLNQEHPALLSRQLRYFSYVQKARSERIDELDATMAELAAVEKEEAEQIVKLAALERKLERQQGQLEKAKTQRASALKVLNSDIANQDRKLKNLKKNQAALQNLMRRLERQAREADRLERERRAREAAAKNKPAPSTKEKPVWSQEPDYSVPYRGNCSLPASGGIRAQFGADRGGGLRWNGIVIAASSGAAVKVVKSGKVLYADFLRGYGKLVIVDHGRGFMSLYGYNQSITVKTGDSVSANQTVASVGDGSEGETGLYFETRLRGRPSQPGNWCNY</sequence>
<organism evidence="5 6">
    <name type="scientific">Paraperlucidibaca baekdonensis</name>
    <dbReference type="NCBI Taxonomy" id="748120"/>
    <lineage>
        <taxon>Bacteria</taxon>
        <taxon>Pseudomonadati</taxon>
        <taxon>Pseudomonadota</taxon>
        <taxon>Gammaproteobacteria</taxon>
        <taxon>Moraxellales</taxon>
        <taxon>Moraxellaceae</taxon>
        <taxon>Paraperlucidibaca</taxon>
    </lineage>
</organism>
<evidence type="ECO:0000256" key="2">
    <source>
        <dbReference type="SAM" id="MobiDB-lite"/>
    </source>
</evidence>
<dbReference type="Pfam" id="PF01551">
    <property type="entry name" value="Peptidase_M23"/>
    <property type="match status" value="1"/>
</dbReference>
<name>A0A3E0H8Q6_9GAMM</name>
<gene>
    <name evidence="5" type="ORF">DFR26_0276</name>
</gene>